<dbReference type="Proteomes" id="UP000789405">
    <property type="component" value="Unassembled WGS sequence"/>
</dbReference>
<dbReference type="EMBL" id="CAJVPY010026801">
    <property type="protein sequence ID" value="CAG8790282.1"/>
    <property type="molecule type" value="Genomic_DNA"/>
</dbReference>
<evidence type="ECO:0000313" key="1">
    <source>
        <dbReference type="EMBL" id="CAG8790282.1"/>
    </source>
</evidence>
<keyword evidence="2" id="KW-1185">Reference proteome</keyword>
<proteinExistence type="predicted"/>
<dbReference type="OrthoDB" id="2382865at2759"/>
<evidence type="ECO:0000313" key="2">
    <source>
        <dbReference type="Proteomes" id="UP000789405"/>
    </source>
</evidence>
<sequence length="128" mass="14709">LEKPFDTTTKWTKTDTHCFNIITPEQNTALDPNDRVYITWKMLKECYELVKESLENINNEQSNKKFNDESNKFETSTPTLITPLTNKTFNEDEDEFSGVVGPFGINPEAAKFPKTLFAPVPTKTENKK</sequence>
<feature type="non-terminal residue" evidence="1">
    <location>
        <position position="1"/>
    </location>
</feature>
<reference evidence="1" key="1">
    <citation type="submission" date="2021-06" db="EMBL/GenBank/DDBJ databases">
        <authorList>
            <person name="Kallberg Y."/>
            <person name="Tangrot J."/>
            <person name="Rosling A."/>
        </authorList>
    </citation>
    <scope>NUCLEOTIDE SEQUENCE</scope>
    <source>
        <strain evidence="1">MA453B</strain>
    </source>
</reference>
<comment type="caution">
    <text evidence="1">The sequence shown here is derived from an EMBL/GenBank/DDBJ whole genome shotgun (WGS) entry which is preliminary data.</text>
</comment>
<dbReference type="AlphaFoldDB" id="A0A9N9JNK7"/>
<gene>
    <name evidence="1" type="ORF">DERYTH_LOCUS21275</name>
</gene>
<name>A0A9N9JNK7_9GLOM</name>
<protein>
    <submittedName>
        <fullName evidence="1">16383_t:CDS:1</fullName>
    </submittedName>
</protein>
<organism evidence="1 2">
    <name type="scientific">Dentiscutata erythropus</name>
    <dbReference type="NCBI Taxonomy" id="1348616"/>
    <lineage>
        <taxon>Eukaryota</taxon>
        <taxon>Fungi</taxon>
        <taxon>Fungi incertae sedis</taxon>
        <taxon>Mucoromycota</taxon>
        <taxon>Glomeromycotina</taxon>
        <taxon>Glomeromycetes</taxon>
        <taxon>Diversisporales</taxon>
        <taxon>Gigasporaceae</taxon>
        <taxon>Dentiscutata</taxon>
    </lineage>
</organism>
<accession>A0A9N9JNK7</accession>